<dbReference type="InterPro" id="IPR002560">
    <property type="entry name" value="Transposase_DDE"/>
</dbReference>
<dbReference type="Pfam" id="PF01610">
    <property type="entry name" value="DDE_Tnp_ISL3"/>
    <property type="match status" value="1"/>
</dbReference>
<protein>
    <submittedName>
        <fullName evidence="2">DDE transposase</fullName>
    </submittedName>
</protein>
<feature type="domain" description="Transposase IS204/IS1001/IS1096/IS1165 DDE" evidence="1">
    <location>
        <begin position="17"/>
        <end position="248"/>
    </location>
</feature>
<evidence type="ECO:0000259" key="1">
    <source>
        <dbReference type="Pfam" id="PF01610"/>
    </source>
</evidence>
<reference evidence="3" key="1">
    <citation type="submission" date="2017-09" db="EMBL/GenBank/DDBJ databases">
        <title>Depth-based differentiation of microbial function through sediment-hosted aquifers and enrichment of novel symbionts in the deep terrestrial subsurface.</title>
        <authorList>
            <person name="Probst A.J."/>
            <person name="Ladd B."/>
            <person name="Jarett J.K."/>
            <person name="Geller-Mcgrath D.E."/>
            <person name="Sieber C.M.K."/>
            <person name="Emerson J.B."/>
            <person name="Anantharaman K."/>
            <person name="Thomas B.C."/>
            <person name="Malmstrom R."/>
            <person name="Stieglmeier M."/>
            <person name="Klingl A."/>
            <person name="Woyke T."/>
            <person name="Ryan C.M."/>
            <person name="Banfield J.F."/>
        </authorList>
    </citation>
    <scope>NUCLEOTIDE SEQUENCE [LARGE SCALE GENOMIC DNA]</scope>
</reference>
<dbReference type="EMBL" id="PFPA01000068">
    <property type="protein sequence ID" value="PIZ87955.1"/>
    <property type="molecule type" value="Genomic_DNA"/>
</dbReference>
<dbReference type="InterPro" id="IPR047951">
    <property type="entry name" value="Transpos_ISL3"/>
</dbReference>
<evidence type="ECO:0000313" key="2">
    <source>
        <dbReference type="EMBL" id="PIZ87955.1"/>
    </source>
</evidence>
<name>A0A2M7UVR2_9BACT</name>
<sequence>SHADKWMLFPENAGECLSIDEVAVTNGELYTVITNKTAHGKRKALVAMIEGTKVADIVPILAKIPLAKRNTVVEVTLDMAENMEEIVRSAFPKAKLVTDRFHVQQLVSDAVQEIRIGLRREAIKEENEKIKQARKEKKRYHPAFYVNGDTKKQLLARSRYLLFKPSSKWRKQQKERAKILFGEYTELETAYKLSMMFRSVYEYSYSIPEAQEKLLKWYQKVEEKQMDSFITAAESIDLHKTNILNYFIDQPKYYSR</sequence>
<gene>
    <name evidence="2" type="ORF">COX91_02780</name>
</gene>
<dbReference type="PANTHER" id="PTHR33498:SF1">
    <property type="entry name" value="TRANSPOSASE FOR INSERTION SEQUENCE ELEMENT IS1557"/>
    <property type="match status" value="1"/>
</dbReference>
<dbReference type="PANTHER" id="PTHR33498">
    <property type="entry name" value="TRANSPOSASE FOR INSERTION SEQUENCE ELEMENT IS1557"/>
    <property type="match status" value="1"/>
</dbReference>
<proteinExistence type="predicted"/>
<evidence type="ECO:0000313" key="3">
    <source>
        <dbReference type="Proteomes" id="UP000230081"/>
    </source>
</evidence>
<feature type="non-terminal residue" evidence="2">
    <location>
        <position position="1"/>
    </location>
</feature>
<accession>A0A2M7UVR2</accession>
<dbReference type="Proteomes" id="UP000230081">
    <property type="component" value="Unassembled WGS sequence"/>
</dbReference>
<comment type="caution">
    <text evidence="2">The sequence shown here is derived from an EMBL/GenBank/DDBJ whole genome shotgun (WGS) entry which is preliminary data.</text>
</comment>
<organism evidence="2 3">
    <name type="scientific">Candidatus Nealsonbacteria bacterium CG_4_10_14_0_2_um_filter_39_15</name>
    <dbReference type="NCBI Taxonomy" id="1974681"/>
    <lineage>
        <taxon>Bacteria</taxon>
        <taxon>Candidatus Nealsoniibacteriota</taxon>
    </lineage>
</organism>
<dbReference type="AlphaFoldDB" id="A0A2M7UVR2"/>